<keyword evidence="2" id="KW-1185">Reference proteome</keyword>
<reference evidence="1 2" key="1">
    <citation type="journal article" date="2019" name="Genome Biol. Evol.">
        <title>Insights into the evolution of the New World diploid cottons (Gossypium, subgenus Houzingenia) based on genome sequencing.</title>
        <authorList>
            <person name="Grover C.E."/>
            <person name="Arick M.A. 2nd"/>
            <person name="Thrash A."/>
            <person name="Conover J.L."/>
            <person name="Sanders W.S."/>
            <person name="Peterson D.G."/>
            <person name="Frelichowski J.E."/>
            <person name="Scheffler J.A."/>
            <person name="Scheffler B.E."/>
            <person name="Wendel J.F."/>
        </authorList>
    </citation>
    <scope>NUCLEOTIDE SEQUENCE [LARGE SCALE GENOMIC DNA]</scope>
    <source>
        <strain evidence="1">1</strain>
        <tissue evidence="1">Leaf</tissue>
    </source>
</reference>
<gene>
    <name evidence="1" type="ORF">Goshw_010862</name>
</gene>
<dbReference type="OrthoDB" id="1428630at2759"/>
<accession>A0A7J9L276</accession>
<dbReference type="EMBL" id="JABFAF010000004">
    <property type="protein sequence ID" value="MBA0852885.1"/>
    <property type="molecule type" value="Genomic_DNA"/>
</dbReference>
<protein>
    <submittedName>
        <fullName evidence="1">Uncharacterized protein</fullName>
    </submittedName>
</protein>
<dbReference type="AlphaFoldDB" id="A0A7J9L276"/>
<proteinExistence type="predicted"/>
<name>A0A7J9L276_GOSSC</name>
<organism evidence="1 2">
    <name type="scientific">Gossypium schwendimanii</name>
    <name type="common">Cotton</name>
    <dbReference type="NCBI Taxonomy" id="34291"/>
    <lineage>
        <taxon>Eukaryota</taxon>
        <taxon>Viridiplantae</taxon>
        <taxon>Streptophyta</taxon>
        <taxon>Embryophyta</taxon>
        <taxon>Tracheophyta</taxon>
        <taxon>Spermatophyta</taxon>
        <taxon>Magnoliopsida</taxon>
        <taxon>eudicotyledons</taxon>
        <taxon>Gunneridae</taxon>
        <taxon>Pentapetalae</taxon>
        <taxon>rosids</taxon>
        <taxon>malvids</taxon>
        <taxon>Malvales</taxon>
        <taxon>Malvaceae</taxon>
        <taxon>Malvoideae</taxon>
        <taxon>Gossypium</taxon>
    </lineage>
</organism>
<evidence type="ECO:0000313" key="2">
    <source>
        <dbReference type="Proteomes" id="UP000593576"/>
    </source>
</evidence>
<comment type="caution">
    <text evidence="1">The sequence shown here is derived from an EMBL/GenBank/DDBJ whole genome shotgun (WGS) entry which is preliminary data.</text>
</comment>
<sequence>MLLARFGSIVDSFRFDSRSTPYPVVGLGHDIQIYNEPWIPDDSNFFVASTLLDGMDELRVCDLFNENKAGWDVAMVDGLLAPSMSLLRSSTSSGVAYSVFSSVRLALLTEVVRSFPFVLVVGCRKCRACSNILPDYYGCLAGVGVGSGLIVDFFLLEHHFRFGFCSFSPLHTDNDLESLATLKSFRVDWMDACNIVNKLQQPIVEGVSSSLLWGFDDNMAKLFVICEAQSWLKQEGFEKVVIGNYYDKSF</sequence>
<evidence type="ECO:0000313" key="1">
    <source>
        <dbReference type="EMBL" id="MBA0852885.1"/>
    </source>
</evidence>
<dbReference type="Proteomes" id="UP000593576">
    <property type="component" value="Unassembled WGS sequence"/>
</dbReference>